<feature type="region of interest" description="Disordered" evidence="1">
    <location>
        <begin position="679"/>
        <end position="704"/>
    </location>
</feature>
<keyword evidence="2" id="KW-0812">Transmembrane</keyword>
<proteinExistence type="predicted"/>
<comment type="caution">
    <text evidence="3">The sequence shown here is derived from an EMBL/GenBank/DDBJ whole genome shotgun (WGS) entry which is preliminary data.</text>
</comment>
<sequence length="945" mass="103775">MKMCCLNLVHGASDCNAMKLISGLGYVFHPTENRTLQMFFASPDLFDRKGFCSLRLLSKSAYQSTSSEPDKRTLNEGAWEPIQEFNVSFSTILPEPNLFRKLMISVGGSTQGFKVCHSDNENAKHECANQDCQIRYGGVRSFFNPKTKECEPTPTCEDSRKHLSPITGACEPSNSNMRMTYSATMNSTDEPPLRASSIGISKPLILCEHGERVTGANGYPNCTCHSGWKSLSHSEWEQATLNDASHPTDQSAVYKMCNVRTTGKTYTNPSAKSLPLSISVIPSQPSGGYKGWLTKTHFWLVVFILIVFVIPCTGILLYIHRSQERQSRSLKAYEHLIDTYASSSGSSEDDEEKNAVKKKPSNEPKDDADAIIAEISNRRESNFHSKRDDDKDKGPPPPPRSSIRNPDADQVGGSKPSPKTKSVSIVEMDGSQKSLFTPASTQSELPIIRDAVEVGDNYCRQKISHSTQKFFNPSSGFRPNAGDVFADIRNNNNNRGIPAERTPSTDELLNLNHNEKHRAHIPMAPVKSHTDLPVVNKVGFETAYKNPFQGAQHDKGTTYSSQSSSTTEVTQQKKAKWAQFMKSVSGENFQAMNSKVDTANSQDNIKSLDENSNRVDESNYKYTIGGTANKVQSLPSIPKFPNRDNNLPQPPPIAIQRSMAQMRPDELASRQEAYRLLSSLSSPTVMPSSVPPKLSPRRRPSSTSIWSNVASENAVPPEPETACASLAASMEDVRNNGIYGNLGSDEDSDEALELLADGLSSKSKSKTGKVSGSKETIKEEPRLSVAEIFERNRRIYGFPQPQAKPIAELTKEKLMSSLSKDLLMLSDNTPSEMFPESTTASTTCSTSTTQLWRPTTSSSDTRLVNGKDTYPMSWLNTLSKPSPSTSSVGGPSDSSPFPQTFSRAGESVTGSSLHQSPATAEAYKIKTSIEKALKASRSRSSNSFF</sequence>
<feature type="compositionally biased region" description="Basic and acidic residues" evidence="1">
    <location>
        <begin position="376"/>
        <end position="394"/>
    </location>
</feature>
<feature type="transmembrane region" description="Helical" evidence="2">
    <location>
        <begin position="298"/>
        <end position="319"/>
    </location>
</feature>
<dbReference type="EMBL" id="CAXLJM020000007">
    <property type="protein sequence ID" value="CAL8072319.1"/>
    <property type="molecule type" value="Genomic_DNA"/>
</dbReference>
<feature type="compositionally biased region" description="Low complexity" evidence="1">
    <location>
        <begin position="557"/>
        <end position="570"/>
    </location>
</feature>
<feature type="compositionally biased region" description="Low complexity" evidence="1">
    <location>
        <begin position="837"/>
        <end position="849"/>
    </location>
</feature>
<reference evidence="3 4" key="1">
    <citation type="submission" date="2024-08" db="EMBL/GenBank/DDBJ databases">
        <authorList>
            <person name="Cucini C."/>
            <person name="Frati F."/>
        </authorList>
    </citation>
    <scope>NUCLEOTIDE SEQUENCE [LARGE SCALE GENOMIC DNA]</scope>
</reference>
<accession>A0ABP1PP64</accession>
<keyword evidence="2" id="KW-0472">Membrane</keyword>
<keyword evidence="4" id="KW-1185">Reference proteome</keyword>
<evidence type="ECO:0000313" key="3">
    <source>
        <dbReference type="EMBL" id="CAL8072319.1"/>
    </source>
</evidence>
<feature type="compositionally biased region" description="Polar residues" evidence="1">
    <location>
        <begin position="850"/>
        <end position="862"/>
    </location>
</feature>
<feature type="region of interest" description="Disordered" evidence="1">
    <location>
        <begin position="549"/>
        <end position="570"/>
    </location>
</feature>
<feature type="compositionally biased region" description="Low complexity" evidence="1">
    <location>
        <begin position="679"/>
        <end position="688"/>
    </location>
</feature>
<organism evidence="3 4">
    <name type="scientific">Orchesella dallaii</name>
    <dbReference type="NCBI Taxonomy" id="48710"/>
    <lineage>
        <taxon>Eukaryota</taxon>
        <taxon>Metazoa</taxon>
        <taxon>Ecdysozoa</taxon>
        <taxon>Arthropoda</taxon>
        <taxon>Hexapoda</taxon>
        <taxon>Collembola</taxon>
        <taxon>Entomobryomorpha</taxon>
        <taxon>Entomobryoidea</taxon>
        <taxon>Orchesellidae</taxon>
        <taxon>Orchesellinae</taxon>
        <taxon>Orchesella</taxon>
    </lineage>
</organism>
<evidence type="ECO:0008006" key="5">
    <source>
        <dbReference type="Google" id="ProtNLM"/>
    </source>
</evidence>
<evidence type="ECO:0000256" key="1">
    <source>
        <dbReference type="SAM" id="MobiDB-lite"/>
    </source>
</evidence>
<feature type="compositionally biased region" description="Polar residues" evidence="1">
    <location>
        <begin position="908"/>
        <end position="918"/>
    </location>
</feature>
<evidence type="ECO:0000313" key="4">
    <source>
        <dbReference type="Proteomes" id="UP001642540"/>
    </source>
</evidence>
<dbReference type="Proteomes" id="UP001642540">
    <property type="component" value="Unassembled WGS sequence"/>
</dbReference>
<feature type="region of interest" description="Disordered" evidence="1">
    <location>
        <begin position="831"/>
        <end position="919"/>
    </location>
</feature>
<gene>
    <name evidence="3" type="ORF">ODALV1_LOCUS2114</name>
</gene>
<feature type="region of interest" description="Disordered" evidence="1">
    <location>
        <begin position="342"/>
        <end position="423"/>
    </location>
</feature>
<protein>
    <recommendedName>
        <fullName evidence="5">CUB domain-containing protein</fullName>
    </recommendedName>
</protein>
<keyword evidence="2" id="KW-1133">Transmembrane helix</keyword>
<feature type="compositionally biased region" description="Low complexity" evidence="1">
    <location>
        <begin position="879"/>
        <end position="898"/>
    </location>
</feature>
<name>A0ABP1PP64_9HEXA</name>
<evidence type="ECO:0000256" key="2">
    <source>
        <dbReference type="SAM" id="Phobius"/>
    </source>
</evidence>